<proteinExistence type="inferred from homology"/>
<keyword evidence="6" id="KW-0444">Lipid biosynthesis</keyword>
<dbReference type="GO" id="GO:0006659">
    <property type="term" value="P:phosphatidylserine biosynthetic process"/>
    <property type="evidence" value="ECO:0007669"/>
    <property type="project" value="UniProtKB-ARBA"/>
</dbReference>
<comment type="similarity">
    <text evidence="17">Belongs to the CDP-alcohol phosphatidyltransferase class-I family.</text>
</comment>
<keyword evidence="7 17" id="KW-0808">Transferase</keyword>
<comment type="pathway">
    <text evidence="16">Phospholipid metabolism; phosphatidylethanolamine biosynthesis; phosphatidylethanolamine from CDP-diacylglycerol: step 1/2.</text>
</comment>
<dbReference type="PROSITE" id="PS00379">
    <property type="entry name" value="CDP_ALCOHOL_P_TRANSF"/>
    <property type="match status" value="1"/>
</dbReference>
<protein>
    <recommendedName>
        <fullName evidence="5">CDP-diacylglycerol--serine O-phosphatidyltransferase</fullName>
        <ecNumber evidence="4">2.7.8.8</ecNumber>
    </recommendedName>
    <alternativeName>
        <fullName evidence="15">Phosphatidylserine synthase</fullName>
    </alternativeName>
</protein>
<dbReference type="InterPro" id="IPR048254">
    <property type="entry name" value="CDP_ALCOHOL_P_TRANSF_CS"/>
</dbReference>
<dbReference type="AlphaFoldDB" id="A0A3G2S8E8"/>
<comment type="pathway">
    <text evidence="3">Lipid metabolism.</text>
</comment>
<dbReference type="PANTHER" id="PTHR14269">
    <property type="entry name" value="CDP-DIACYLGLYCEROL--GLYCEROL-3-PHOSPHATE 3-PHOSPHATIDYLTRANSFERASE-RELATED"/>
    <property type="match status" value="1"/>
</dbReference>
<evidence type="ECO:0000256" key="7">
    <source>
        <dbReference type="ARBA" id="ARBA00022679"/>
    </source>
</evidence>
<dbReference type="VEuPathDB" id="FungiDB:DNF11_2652"/>
<name>A0A3G2S8E8_MALR7</name>
<keyword evidence="9" id="KW-0256">Endoplasmic reticulum</keyword>
<evidence type="ECO:0000313" key="19">
    <source>
        <dbReference type="Proteomes" id="UP000269793"/>
    </source>
</evidence>
<reference evidence="18 19" key="1">
    <citation type="submission" date="2018-10" db="EMBL/GenBank/DDBJ databases">
        <title>Complete genome sequence of Malassezia restricta CBS 7877.</title>
        <authorList>
            <person name="Morand S.C."/>
            <person name="Bertignac M."/>
            <person name="Iltis A."/>
            <person name="Kolder I."/>
            <person name="Pirovano W."/>
            <person name="Jourdain R."/>
            <person name="Clavaud C."/>
        </authorList>
    </citation>
    <scope>NUCLEOTIDE SEQUENCE [LARGE SCALE GENOMIC DNA]</scope>
    <source>
        <strain evidence="18 19">CBS 7877</strain>
    </source>
</reference>
<evidence type="ECO:0000256" key="6">
    <source>
        <dbReference type="ARBA" id="ARBA00022516"/>
    </source>
</evidence>
<dbReference type="FunFam" id="1.20.120.1760:FF:000022">
    <property type="entry name" value="CDP-diacylglycerol--serine O-phosphatidyltransferase"/>
    <property type="match status" value="1"/>
</dbReference>
<evidence type="ECO:0000256" key="13">
    <source>
        <dbReference type="ARBA" id="ARBA00023209"/>
    </source>
</evidence>
<dbReference type="GO" id="GO:0003882">
    <property type="term" value="F:CDP-diacylglycerol-serine O-phosphatidyltransferase activity"/>
    <property type="evidence" value="ECO:0007669"/>
    <property type="project" value="UniProtKB-EC"/>
</dbReference>
<comment type="catalytic activity">
    <reaction evidence="1">
        <text>a CDP-1,2-diacyl-sn-glycerol + L-serine = a 1,2-diacyl-sn-glycero-3-phospho-L-serine + CMP + H(+)</text>
        <dbReference type="Rhea" id="RHEA:16913"/>
        <dbReference type="ChEBI" id="CHEBI:15378"/>
        <dbReference type="ChEBI" id="CHEBI:33384"/>
        <dbReference type="ChEBI" id="CHEBI:57262"/>
        <dbReference type="ChEBI" id="CHEBI:58332"/>
        <dbReference type="ChEBI" id="CHEBI:60377"/>
        <dbReference type="EC" id="2.7.8.8"/>
    </reaction>
</comment>
<evidence type="ECO:0000256" key="15">
    <source>
        <dbReference type="ARBA" id="ARBA00032361"/>
    </source>
</evidence>
<dbReference type="EMBL" id="CP033151">
    <property type="protein sequence ID" value="AYO43602.1"/>
    <property type="molecule type" value="Genomic_DNA"/>
</dbReference>
<evidence type="ECO:0000256" key="16">
    <source>
        <dbReference type="ARBA" id="ARBA00060701"/>
    </source>
</evidence>
<dbReference type="InterPro" id="IPR000462">
    <property type="entry name" value="CDP-OH_P_trans"/>
</dbReference>
<keyword evidence="13" id="KW-0594">Phospholipid biosynthesis</keyword>
<evidence type="ECO:0000256" key="17">
    <source>
        <dbReference type="RuleBase" id="RU003750"/>
    </source>
</evidence>
<evidence type="ECO:0000256" key="10">
    <source>
        <dbReference type="ARBA" id="ARBA00022989"/>
    </source>
</evidence>
<evidence type="ECO:0000256" key="5">
    <source>
        <dbReference type="ARBA" id="ARBA00017171"/>
    </source>
</evidence>
<dbReference type="InterPro" id="IPR043130">
    <property type="entry name" value="CDP-OH_PTrfase_TM_dom"/>
</dbReference>
<keyword evidence="19" id="KW-1185">Reference proteome</keyword>
<sequence length="303" mass="33466">MSAEEPQLRQRKHSDRKEVIGDLRADAEVQLKRFIETNGHFSLVRNFHLADAFTVMNGFCGAQSLYMSARFLVTSHPRYMWYALWLPVAGALFDYLDGKIARWRRSSSMLGQELDSLADLVSFGVAPTVAAFALGMREPLDTLVMTVFVCAGIARLARYNITAANIPKDVHGKQRYFEGMPIPSSLLLLVLLGVCLLTGRFDAPQGGAWTPPTDGTAYAYTGRWYSSLAEHQGFLFGSATLDVSSALYALFQLGGGVLPRLVQPSLLASIANGVGRITIHKMSFVWLLWSMAMLSKTLRIPKP</sequence>
<keyword evidence="10" id="KW-1133">Transmembrane helix</keyword>
<evidence type="ECO:0000256" key="3">
    <source>
        <dbReference type="ARBA" id="ARBA00005189"/>
    </source>
</evidence>
<accession>A0A3G2S8E8</accession>
<dbReference type="Proteomes" id="UP000269793">
    <property type="component" value="Chromosome IV"/>
</dbReference>
<dbReference type="GO" id="GO:0005789">
    <property type="term" value="C:endoplasmic reticulum membrane"/>
    <property type="evidence" value="ECO:0007669"/>
    <property type="project" value="UniProtKB-SubCell"/>
</dbReference>
<evidence type="ECO:0000256" key="12">
    <source>
        <dbReference type="ARBA" id="ARBA00023136"/>
    </source>
</evidence>
<dbReference type="EC" id="2.7.8.8" evidence="4"/>
<evidence type="ECO:0000256" key="14">
    <source>
        <dbReference type="ARBA" id="ARBA00023264"/>
    </source>
</evidence>
<gene>
    <name evidence="18" type="primary">pps1</name>
    <name evidence="18" type="ORF">DNF11_2652</name>
</gene>
<comment type="subcellular location">
    <subcellularLocation>
        <location evidence="2">Endoplasmic reticulum membrane</location>
        <topology evidence="2">Multi-pass membrane protein</topology>
    </subcellularLocation>
</comment>
<dbReference type="Gene3D" id="1.20.120.1760">
    <property type="match status" value="1"/>
</dbReference>
<evidence type="ECO:0000256" key="8">
    <source>
        <dbReference type="ARBA" id="ARBA00022692"/>
    </source>
</evidence>
<evidence type="ECO:0000256" key="2">
    <source>
        <dbReference type="ARBA" id="ARBA00004477"/>
    </source>
</evidence>
<organism evidence="18 19">
    <name type="scientific">Malassezia restricta (strain ATCC 96810 / NBRC 103918 / CBS 7877)</name>
    <name type="common">Seborrheic dermatitis infection agent</name>
    <dbReference type="NCBI Taxonomy" id="425264"/>
    <lineage>
        <taxon>Eukaryota</taxon>
        <taxon>Fungi</taxon>
        <taxon>Dikarya</taxon>
        <taxon>Basidiomycota</taxon>
        <taxon>Ustilaginomycotina</taxon>
        <taxon>Malasseziomycetes</taxon>
        <taxon>Malasseziales</taxon>
        <taxon>Malasseziaceae</taxon>
        <taxon>Malassezia</taxon>
    </lineage>
</organism>
<dbReference type="Pfam" id="PF01066">
    <property type="entry name" value="CDP-OH_P_transf"/>
    <property type="match status" value="1"/>
</dbReference>
<keyword evidence="14" id="KW-1208">Phospholipid metabolism</keyword>
<keyword evidence="8" id="KW-0812">Transmembrane</keyword>
<evidence type="ECO:0000256" key="4">
    <source>
        <dbReference type="ARBA" id="ARBA00013174"/>
    </source>
</evidence>
<evidence type="ECO:0000256" key="11">
    <source>
        <dbReference type="ARBA" id="ARBA00023098"/>
    </source>
</evidence>
<evidence type="ECO:0000256" key="1">
    <source>
        <dbReference type="ARBA" id="ARBA00000287"/>
    </source>
</evidence>
<dbReference type="STRING" id="425264.A0A3G2S8E8"/>
<evidence type="ECO:0000256" key="9">
    <source>
        <dbReference type="ARBA" id="ARBA00022824"/>
    </source>
</evidence>
<dbReference type="OrthoDB" id="448573at2759"/>
<dbReference type="PANTHER" id="PTHR14269:SF61">
    <property type="entry name" value="CDP-DIACYLGLYCEROL--SERINE O-PHOSPHATIDYLTRANSFERASE"/>
    <property type="match status" value="1"/>
</dbReference>
<keyword evidence="11" id="KW-0443">Lipid metabolism</keyword>
<dbReference type="InterPro" id="IPR050324">
    <property type="entry name" value="CDP-alcohol_PTase-I"/>
</dbReference>
<keyword evidence="12" id="KW-0472">Membrane</keyword>
<evidence type="ECO:0000313" key="18">
    <source>
        <dbReference type="EMBL" id="AYO43602.1"/>
    </source>
</evidence>